<organism evidence="2">
    <name type="scientific">Rhizophora mucronata</name>
    <name type="common">Asiatic mangrove</name>
    <dbReference type="NCBI Taxonomy" id="61149"/>
    <lineage>
        <taxon>Eukaryota</taxon>
        <taxon>Viridiplantae</taxon>
        <taxon>Streptophyta</taxon>
        <taxon>Embryophyta</taxon>
        <taxon>Tracheophyta</taxon>
        <taxon>Spermatophyta</taxon>
        <taxon>Magnoliopsida</taxon>
        <taxon>eudicotyledons</taxon>
        <taxon>Gunneridae</taxon>
        <taxon>Pentapetalae</taxon>
        <taxon>rosids</taxon>
        <taxon>fabids</taxon>
        <taxon>Malpighiales</taxon>
        <taxon>Rhizophoraceae</taxon>
        <taxon>Rhizophora</taxon>
    </lineage>
</organism>
<sequence length="50" mass="5692">MDCHVSRSLPTICVAEYSFVSSYSKVVLLIVEFVSFISECCFLVTKMHKN</sequence>
<keyword evidence="1" id="KW-0472">Membrane</keyword>
<evidence type="ECO:0000313" key="2">
    <source>
        <dbReference type="EMBL" id="MBX42347.1"/>
    </source>
</evidence>
<name>A0A2P2NIQ3_RHIMU</name>
<keyword evidence="1" id="KW-0812">Transmembrane</keyword>
<protein>
    <submittedName>
        <fullName evidence="2">Uncharacterized protein</fullName>
    </submittedName>
</protein>
<keyword evidence="1" id="KW-1133">Transmembrane helix</keyword>
<accession>A0A2P2NIQ3</accession>
<feature type="transmembrane region" description="Helical" evidence="1">
    <location>
        <begin position="26"/>
        <end position="45"/>
    </location>
</feature>
<dbReference type="AlphaFoldDB" id="A0A2P2NIQ3"/>
<dbReference type="EMBL" id="GGEC01061863">
    <property type="protein sequence ID" value="MBX42347.1"/>
    <property type="molecule type" value="Transcribed_RNA"/>
</dbReference>
<reference evidence="2" key="1">
    <citation type="submission" date="2018-02" db="EMBL/GenBank/DDBJ databases">
        <title>Rhizophora mucronata_Transcriptome.</title>
        <authorList>
            <person name="Meera S.P."/>
            <person name="Sreeshan A."/>
            <person name="Augustine A."/>
        </authorList>
    </citation>
    <scope>NUCLEOTIDE SEQUENCE</scope>
    <source>
        <tissue evidence="2">Leaf</tissue>
    </source>
</reference>
<proteinExistence type="predicted"/>
<evidence type="ECO:0000256" key="1">
    <source>
        <dbReference type="SAM" id="Phobius"/>
    </source>
</evidence>